<accession>A0A1J6KKU7</accession>
<name>A0A1J6KKU7_NICAT</name>
<dbReference type="Gramene" id="OIT22407">
    <property type="protein sequence ID" value="OIT22407"/>
    <property type="gene ID" value="A4A49_38871"/>
</dbReference>
<dbReference type="PROSITE" id="PS00518">
    <property type="entry name" value="ZF_RING_1"/>
    <property type="match status" value="1"/>
</dbReference>
<dbReference type="PANTHER" id="PTHR11685">
    <property type="entry name" value="RBR FAMILY RING FINGER AND IBR DOMAIN-CONTAINING"/>
    <property type="match status" value="1"/>
</dbReference>
<sequence>MVLRHNRNDSRKKKITNKKSACDTQLEDEETQQNFWVNKYFDEESSKLYGNLWQKSLQFDEKAEYHWESLDFDYEDGAGDYVDDDDIQLQEILLNSAQTYNSSVDEKLEFDFANKTNLDDDVKKKGVDVSSCLIRTNGINKWNSKYERGETSCIFCTICNDVKPVNSVMRRGKSCEHSYCEECIRNYVVERIKDNITEVKCPVSNCKEILEINESLMPADEYYLIDRWSDAVREARVLASCVGTERRRNRRIIQLDALMKVQSFIDSA</sequence>
<feature type="region of interest" description="Disordered" evidence="7">
    <location>
        <begin position="1"/>
        <end position="20"/>
    </location>
</feature>
<dbReference type="InterPro" id="IPR013083">
    <property type="entry name" value="Znf_RING/FYVE/PHD"/>
</dbReference>
<organism evidence="9 10">
    <name type="scientific">Nicotiana attenuata</name>
    <name type="common">Coyote tobacco</name>
    <dbReference type="NCBI Taxonomy" id="49451"/>
    <lineage>
        <taxon>Eukaryota</taxon>
        <taxon>Viridiplantae</taxon>
        <taxon>Streptophyta</taxon>
        <taxon>Embryophyta</taxon>
        <taxon>Tracheophyta</taxon>
        <taxon>Spermatophyta</taxon>
        <taxon>Magnoliopsida</taxon>
        <taxon>eudicotyledons</taxon>
        <taxon>Gunneridae</taxon>
        <taxon>Pentapetalae</taxon>
        <taxon>asterids</taxon>
        <taxon>lamiids</taxon>
        <taxon>Solanales</taxon>
        <taxon>Solanaceae</taxon>
        <taxon>Nicotianoideae</taxon>
        <taxon>Nicotianeae</taxon>
        <taxon>Nicotiana</taxon>
    </lineage>
</organism>
<dbReference type="GO" id="GO:0008270">
    <property type="term" value="F:zinc ion binding"/>
    <property type="evidence" value="ECO:0007669"/>
    <property type="project" value="UniProtKB-KW"/>
</dbReference>
<dbReference type="Proteomes" id="UP000187609">
    <property type="component" value="Unassembled WGS sequence"/>
</dbReference>
<dbReference type="InterPro" id="IPR001841">
    <property type="entry name" value="Znf_RING"/>
</dbReference>
<evidence type="ECO:0000256" key="4">
    <source>
        <dbReference type="ARBA" id="ARBA00022771"/>
    </source>
</evidence>
<evidence type="ECO:0000259" key="8">
    <source>
        <dbReference type="PROSITE" id="PS50089"/>
    </source>
</evidence>
<evidence type="ECO:0000313" key="10">
    <source>
        <dbReference type="Proteomes" id="UP000187609"/>
    </source>
</evidence>
<evidence type="ECO:0000256" key="6">
    <source>
        <dbReference type="PROSITE-ProRule" id="PRU00175"/>
    </source>
</evidence>
<dbReference type="InterPro" id="IPR017907">
    <property type="entry name" value="Znf_RING_CS"/>
</dbReference>
<dbReference type="InterPro" id="IPR018957">
    <property type="entry name" value="Znf_C3HC4_RING-type"/>
</dbReference>
<comment type="function">
    <text evidence="1">Might act as an E3 ubiquitin-protein ligase, or as part of E3 complex, which accepts ubiquitin from specific E2 ubiquitin-conjugating enzymes and then transfers it to substrates.</text>
</comment>
<dbReference type="InterPro" id="IPR031127">
    <property type="entry name" value="E3_UB_ligase_RBR"/>
</dbReference>
<evidence type="ECO:0000256" key="7">
    <source>
        <dbReference type="SAM" id="MobiDB-lite"/>
    </source>
</evidence>
<keyword evidence="3" id="KW-0479">Metal-binding</keyword>
<comment type="similarity">
    <text evidence="2">Belongs to the RBR family. Ariadne subfamily.</text>
</comment>
<dbReference type="EMBL" id="MJEQ01003696">
    <property type="protein sequence ID" value="OIT22407.1"/>
    <property type="molecule type" value="Genomic_DNA"/>
</dbReference>
<evidence type="ECO:0000256" key="2">
    <source>
        <dbReference type="ARBA" id="ARBA00005884"/>
    </source>
</evidence>
<dbReference type="Gene3D" id="3.30.40.10">
    <property type="entry name" value="Zinc/RING finger domain, C3HC4 (zinc finger)"/>
    <property type="match status" value="1"/>
</dbReference>
<proteinExistence type="inferred from homology"/>
<gene>
    <name evidence="9" type="ORF">A4A49_38871</name>
</gene>
<protein>
    <recommendedName>
        <fullName evidence="8">RING-type domain-containing protein</fullName>
    </recommendedName>
</protein>
<comment type="caution">
    <text evidence="9">The sequence shown here is derived from an EMBL/GenBank/DDBJ whole genome shotgun (WGS) entry which is preliminary data.</text>
</comment>
<keyword evidence="4 6" id="KW-0863">Zinc-finger</keyword>
<dbReference type="SUPFAM" id="SSF57850">
    <property type="entry name" value="RING/U-box"/>
    <property type="match status" value="1"/>
</dbReference>
<dbReference type="AlphaFoldDB" id="A0A1J6KKU7"/>
<evidence type="ECO:0000313" key="9">
    <source>
        <dbReference type="EMBL" id="OIT22407.1"/>
    </source>
</evidence>
<reference evidence="9" key="1">
    <citation type="submission" date="2016-11" db="EMBL/GenBank/DDBJ databases">
        <title>The genome of Nicotiana attenuata.</title>
        <authorList>
            <person name="Xu S."/>
            <person name="Brockmoeller T."/>
            <person name="Gaquerel E."/>
            <person name="Navarro A."/>
            <person name="Kuhl H."/>
            <person name="Gase K."/>
            <person name="Ling Z."/>
            <person name="Zhou W."/>
            <person name="Kreitzer C."/>
            <person name="Stanke M."/>
            <person name="Tang H."/>
            <person name="Lyons E."/>
            <person name="Pandey P."/>
            <person name="Pandey S.P."/>
            <person name="Timmermann B."/>
            <person name="Baldwin I.T."/>
        </authorList>
    </citation>
    <scope>NUCLEOTIDE SEQUENCE [LARGE SCALE GENOMIC DNA]</scope>
    <source>
        <strain evidence="9">UT</strain>
    </source>
</reference>
<dbReference type="STRING" id="49451.A0A1J6KKU7"/>
<keyword evidence="5" id="KW-0862">Zinc</keyword>
<evidence type="ECO:0000256" key="5">
    <source>
        <dbReference type="ARBA" id="ARBA00022833"/>
    </source>
</evidence>
<dbReference type="SMART" id="SM00184">
    <property type="entry name" value="RING"/>
    <property type="match status" value="1"/>
</dbReference>
<feature type="domain" description="RING-type" evidence="8">
    <location>
        <begin position="156"/>
        <end position="205"/>
    </location>
</feature>
<evidence type="ECO:0000256" key="1">
    <source>
        <dbReference type="ARBA" id="ARBA00003976"/>
    </source>
</evidence>
<evidence type="ECO:0000256" key="3">
    <source>
        <dbReference type="ARBA" id="ARBA00022723"/>
    </source>
</evidence>
<dbReference type="GO" id="GO:0004842">
    <property type="term" value="F:ubiquitin-protein transferase activity"/>
    <property type="evidence" value="ECO:0007669"/>
    <property type="project" value="InterPro"/>
</dbReference>
<dbReference type="Pfam" id="PF00097">
    <property type="entry name" value="zf-C3HC4"/>
    <property type="match status" value="1"/>
</dbReference>
<dbReference type="GO" id="GO:0016567">
    <property type="term" value="P:protein ubiquitination"/>
    <property type="evidence" value="ECO:0007669"/>
    <property type="project" value="InterPro"/>
</dbReference>
<dbReference type="PROSITE" id="PS50089">
    <property type="entry name" value="ZF_RING_2"/>
    <property type="match status" value="1"/>
</dbReference>
<keyword evidence="10" id="KW-1185">Reference proteome</keyword>